<dbReference type="RefSeq" id="WP_245994509.1">
    <property type="nucleotide sequence ID" value="NZ_BIFR01000002.1"/>
</dbReference>
<dbReference type="NCBIfam" id="TIGR01764">
    <property type="entry name" value="excise"/>
    <property type="match status" value="1"/>
</dbReference>
<dbReference type="InterPro" id="IPR041657">
    <property type="entry name" value="HTH_17"/>
</dbReference>
<keyword evidence="3" id="KW-1185">Reference proteome</keyword>
<dbReference type="AlphaFoldDB" id="A0A402A9M8"/>
<feature type="domain" description="Helix-turn-helix" evidence="1">
    <location>
        <begin position="20"/>
        <end position="72"/>
    </location>
</feature>
<dbReference type="GO" id="GO:0003677">
    <property type="term" value="F:DNA binding"/>
    <property type="evidence" value="ECO:0007669"/>
    <property type="project" value="InterPro"/>
</dbReference>
<evidence type="ECO:0000259" key="1">
    <source>
        <dbReference type="Pfam" id="PF12728"/>
    </source>
</evidence>
<name>A0A402A9M8_9CHLR</name>
<proteinExistence type="predicted"/>
<dbReference type="Pfam" id="PF12728">
    <property type="entry name" value="HTH_17"/>
    <property type="match status" value="1"/>
</dbReference>
<protein>
    <recommendedName>
        <fullName evidence="1">Helix-turn-helix domain-containing protein</fullName>
    </recommendedName>
</protein>
<accession>A0A402A9M8</accession>
<dbReference type="Gene3D" id="1.10.1660.10">
    <property type="match status" value="1"/>
</dbReference>
<dbReference type="InterPro" id="IPR010093">
    <property type="entry name" value="SinI_DNA-bd"/>
</dbReference>
<evidence type="ECO:0000313" key="2">
    <source>
        <dbReference type="EMBL" id="GCE15877.1"/>
    </source>
</evidence>
<dbReference type="EMBL" id="BIFR01000002">
    <property type="protein sequence ID" value="GCE15877.1"/>
    <property type="molecule type" value="Genomic_DNA"/>
</dbReference>
<reference evidence="3" key="1">
    <citation type="submission" date="2018-12" db="EMBL/GenBank/DDBJ databases">
        <title>Tengunoibacter tsumagoiensis gen. nov., sp. nov., Dictyobacter kobayashii sp. nov., D. alpinus sp. nov., and D. joshuensis sp. nov. and description of Dictyobacteraceae fam. nov. within the order Ktedonobacterales isolated from Tengu-no-mugimeshi.</title>
        <authorList>
            <person name="Wang C.M."/>
            <person name="Zheng Y."/>
            <person name="Sakai Y."/>
            <person name="Toyoda A."/>
            <person name="Minakuchi Y."/>
            <person name="Abe K."/>
            <person name="Yokota A."/>
            <person name="Yabe S."/>
        </authorList>
    </citation>
    <scope>NUCLEOTIDE SEQUENCE [LARGE SCALE GENOMIC DNA]</scope>
    <source>
        <strain evidence="3">Uno3</strain>
    </source>
</reference>
<dbReference type="Proteomes" id="UP000287352">
    <property type="component" value="Unassembled WGS sequence"/>
</dbReference>
<gene>
    <name evidence="2" type="ORF">KTT_57360</name>
</gene>
<dbReference type="InterPro" id="IPR009061">
    <property type="entry name" value="DNA-bd_dom_put_sf"/>
</dbReference>
<dbReference type="SUPFAM" id="SSF46955">
    <property type="entry name" value="Putative DNA-binding domain"/>
    <property type="match status" value="1"/>
</dbReference>
<comment type="caution">
    <text evidence="2">The sequence shown here is derived from an EMBL/GenBank/DDBJ whole genome shotgun (WGS) entry which is preliminary data.</text>
</comment>
<evidence type="ECO:0000313" key="3">
    <source>
        <dbReference type="Proteomes" id="UP000287352"/>
    </source>
</evidence>
<sequence length="79" mass="8896">MATQNEPQEQGESGLRGGELLTVREVAKRLRVDTTTVRRWITHGLLEAIPLPHRGKRQGYRIKKQTLDKLLAGPPLTDV</sequence>
<organism evidence="2 3">
    <name type="scientific">Tengunoibacter tsumagoiensis</name>
    <dbReference type="NCBI Taxonomy" id="2014871"/>
    <lineage>
        <taxon>Bacteria</taxon>
        <taxon>Bacillati</taxon>
        <taxon>Chloroflexota</taxon>
        <taxon>Ktedonobacteria</taxon>
        <taxon>Ktedonobacterales</taxon>
        <taxon>Dictyobacteraceae</taxon>
        <taxon>Tengunoibacter</taxon>
    </lineage>
</organism>